<accession>A0A0J9EPK7</accession>
<reference evidence="1" key="1">
    <citation type="submission" date="2010-03" db="EMBL/GenBank/DDBJ databases">
        <title>Annotation of Blastomyces dermatitidis strain ATCC 18188.</title>
        <authorList>
            <consortium name="The Broad Institute Genome Sequencing Platform"/>
            <consortium name="Broad Institute Genome Sequencing Center for Infectious Disease."/>
            <person name="Cuomo C."/>
            <person name="Klein B."/>
            <person name="Sullivan T."/>
            <person name="Heitman J."/>
            <person name="Young S."/>
            <person name="Zeng Q."/>
            <person name="Gargeya S."/>
            <person name="Alvarado L."/>
            <person name="Berlin A.M."/>
            <person name="Chapman S.B."/>
            <person name="Chen Z."/>
            <person name="Freedman E."/>
            <person name="Gellesch M."/>
            <person name="Goldberg J."/>
            <person name="Griggs A."/>
            <person name="Gujja S."/>
            <person name="Heilman E."/>
            <person name="Heiman D."/>
            <person name="Howarth C."/>
            <person name="Mehta T."/>
            <person name="Neiman D."/>
            <person name="Pearson M."/>
            <person name="Roberts A."/>
            <person name="Saif S."/>
            <person name="Shea T."/>
            <person name="Shenoy N."/>
            <person name="Sisk P."/>
            <person name="Stolte C."/>
            <person name="Sykes S."/>
            <person name="White J."/>
            <person name="Yandava C."/>
            <person name="Haas B."/>
            <person name="Nusbaum C."/>
            <person name="Birren B."/>
        </authorList>
    </citation>
    <scope>NUCLEOTIDE SEQUENCE</scope>
    <source>
        <strain evidence="1">ATCC 18188</strain>
    </source>
</reference>
<gene>
    <name evidence="1" type="ORF">BDDG_12660</name>
</gene>
<dbReference type="AlphaFoldDB" id="A0A0J9EPK7"/>
<organism evidence="1">
    <name type="scientific">Ajellomyces dermatitidis (strain ATCC 18188 / CBS 674.68)</name>
    <name type="common">Blastomyces dermatitidis</name>
    <dbReference type="NCBI Taxonomy" id="653446"/>
    <lineage>
        <taxon>Eukaryota</taxon>
        <taxon>Fungi</taxon>
        <taxon>Dikarya</taxon>
        <taxon>Ascomycota</taxon>
        <taxon>Pezizomycotina</taxon>
        <taxon>Eurotiomycetes</taxon>
        <taxon>Eurotiomycetidae</taxon>
        <taxon>Onygenales</taxon>
        <taxon>Ajellomycetaceae</taxon>
        <taxon>Blastomyces</taxon>
    </lineage>
</organism>
<protein>
    <submittedName>
        <fullName evidence="1">Uncharacterized protein</fullName>
    </submittedName>
</protein>
<sequence length="49" mass="5267">MTTAAAAREVEEEEEEGVIMRAVLLRLIDTATSAFNLAFLIVMETAAAP</sequence>
<dbReference type="Proteomes" id="UP000007802">
    <property type="component" value="Unassembled WGS sequence"/>
</dbReference>
<evidence type="ECO:0000313" key="1">
    <source>
        <dbReference type="EMBL" id="KMW68213.1"/>
    </source>
</evidence>
<name>A0A0J9EPK7_AJEDA</name>
<dbReference type="EMBL" id="GG749457">
    <property type="protein sequence ID" value="KMW68213.1"/>
    <property type="molecule type" value="Genomic_DNA"/>
</dbReference>
<proteinExistence type="predicted"/>